<dbReference type="InterPro" id="IPR024185">
    <property type="entry name" value="FTHF_cligase-like_sf"/>
</dbReference>
<keyword evidence="4" id="KW-0677">Repeat</keyword>
<feature type="domain" description="4Fe-4S ferredoxin-type" evidence="8">
    <location>
        <begin position="312"/>
        <end position="332"/>
    </location>
</feature>
<dbReference type="InterPro" id="IPR004452">
    <property type="entry name" value="LutB/LldF"/>
</dbReference>
<dbReference type="Gene3D" id="1.10.1060.10">
    <property type="entry name" value="Alpha-helical ferredoxin"/>
    <property type="match status" value="1"/>
</dbReference>
<dbReference type="PROSITE" id="PS00198">
    <property type="entry name" value="4FE4S_FER_1"/>
    <property type="match status" value="1"/>
</dbReference>
<dbReference type="KEGG" id="gba:J421_5173"/>
<dbReference type="GO" id="GO:0046872">
    <property type="term" value="F:metal ion binding"/>
    <property type="evidence" value="ECO:0007669"/>
    <property type="project" value="UniProtKB-KW"/>
</dbReference>
<dbReference type="GO" id="GO:0051539">
    <property type="term" value="F:4 iron, 4 sulfur cluster binding"/>
    <property type="evidence" value="ECO:0007669"/>
    <property type="project" value="UniProtKB-KW"/>
</dbReference>
<keyword evidence="9" id="KW-0614">Plasmid</keyword>
<sequence>MTRRAFELPVLHEPHRGDGAVDHAKAAAAFLADEPRADWHDGALWWVREKRDRAAQALPEWETLRTLASAIKEHTLSRLDEYLERFEANATRNGITVHWARDADEHNRIVHGILAAAGATRLVKSKSMLTEECGLNPYLEARGVEVIDTDLGERIVQLRGEAPSHIVLPAIHLKKEDVGDTFHEFLGTPKGLADPSALAQAAREHLRAKFLAADAALTGANFVVAETGGFVVCTNEGNADLGAALAPVHVASIGIEKLVPRAADLAVFLRLLTRSATGQPVTVYTSHVHGPREGQALHVVLVDNGRSTQLGREGFWRSLKCIRCGACMNTCPIYRRSGGHSYDSTVPGPIGSVLTPGLDLERYATLPFASTLCGSCTAVCPVKIDLDAQLYRWRQLVVAAGHAPTGKAVAMHGAGRLLARPRWLRAAGAIARVGLRLMPRRVARLAAGAWGHARDLPPPPAHSFHAWYRAHRRDGGRPNA</sequence>
<keyword evidence="5" id="KW-0249">Electron transport</keyword>
<evidence type="ECO:0000259" key="8">
    <source>
        <dbReference type="PROSITE" id="PS51379"/>
    </source>
</evidence>
<dbReference type="EMBL" id="CP007129">
    <property type="protein sequence ID" value="AHG92708.1"/>
    <property type="molecule type" value="Genomic_DNA"/>
</dbReference>
<keyword evidence="1" id="KW-0813">Transport</keyword>
<evidence type="ECO:0000256" key="4">
    <source>
        <dbReference type="ARBA" id="ARBA00022737"/>
    </source>
</evidence>
<dbReference type="InterPro" id="IPR009051">
    <property type="entry name" value="Helical_ferredxn"/>
</dbReference>
<dbReference type="GO" id="GO:0006089">
    <property type="term" value="P:lactate metabolic process"/>
    <property type="evidence" value="ECO:0007669"/>
    <property type="project" value="InterPro"/>
</dbReference>
<dbReference type="RefSeq" id="WP_104023303.1">
    <property type="nucleotide sequence ID" value="NZ_CP007129.1"/>
</dbReference>
<dbReference type="Gene3D" id="3.40.50.10420">
    <property type="entry name" value="NagB/RpiA/CoA transferase-like"/>
    <property type="match status" value="1"/>
</dbReference>
<dbReference type="Pfam" id="PF02589">
    <property type="entry name" value="LUD_dom"/>
    <property type="match status" value="1"/>
</dbReference>
<reference evidence="9 10" key="1">
    <citation type="journal article" date="2014" name="Genome Announc.">
        <title>Genome Sequence and Methylome of Soil Bacterium Gemmatirosa kalamazoonensis KBS708T, a Member of the Rarely Cultivated Gemmatimonadetes Phylum.</title>
        <authorList>
            <person name="Debruyn J.M."/>
            <person name="Radosevich M."/>
            <person name="Wommack K.E."/>
            <person name="Polson S.W."/>
            <person name="Hauser L.J."/>
            <person name="Fawaz M.N."/>
            <person name="Korlach J."/>
            <person name="Tsai Y.C."/>
        </authorList>
    </citation>
    <scope>NUCLEOTIDE SEQUENCE [LARGE SCALE GENOMIC DNA]</scope>
    <source>
        <strain evidence="9 10">KBS708</strain>
        <plasmid evidence="10">Plasmid 1</plasmid>
    </source>
</reference>
<dbReference type="InterPro" id="IPR017900">
    <property type="entry name" value="4Fe4S_Fe_S_CS"/>
</dbReference>
<dbReference type="PANTHER" id="PTHR47153">
    <property type="entry name" value="LACTATE UTILIZATION PROTEIN B"/>
    <property type="match status" value="1"/>
</dbReference>
<dbReference type="FunCoup" id="W0RT27">
    <property type="interactions" value="31"/>
</dbReference>
<evidence type="ECO:0000256" key="3">
    <source>
        <dbReference type="ARBA" id="ARBA00022723"/>
    </source>
</evidence>
<dbReference type="HOGENOM" id="CLU_027059_2_0_0"/>
<gene>
    <name evidence="9" type="ORF">J421_5173</name>
</gene>
<dbReference type="SUPFAM" id="SSF100950">
    <property type="entry name" value="NagB/RpiA/CoA transferase-like"/>
    <property type="match status" value="1"/>
</dbReference>
<keyword evidence="7" id="KW-0411">Iron-sulfur</keyword>
<dbReference type="InterPro" id="IPR017896">
    <property type="entry name" value="4Fe4S_Fe-S-bd"/>
</dbReference>
<dbReference type="InterPro" id="IPR037171">
    <property type="entry name" value="NagB/RpiA_transferase-like"/>
</dbReference>
<organism evidence="9 10">
    <name type="scientific">Gemmatirosa kalamazoonensis</name>
    <dbReference type="NCBI Taxonomy" id="861299"/>
    <lineage>
        <taxon>Bacteria</taxon>
        <taxon>Pseudomonadati</taxon>
        <taxon>Gemmatimonadota</taxon>
        <taxon>Gemmatimonadia</taxon>
        <taxon>Gemmatimonadales</taxon>
        <taxon>Gemmatimonadaceae</taxon>
        <taxon>Gemmatirosa</taxon>
    </lineage>
</organism>
<keyword evidence="2" id="KW-0004">4Fe-4S</keyword>
<dbReference type="Proteomes" id="UP000019151">
    <property type="component" value="Plasmid 1"/>
</dbReference>
<evidence type="ECO:0000256" key="7">
    <source>
        <dbReference type="ARBA" id="ARBA00023014"/>
    </source>
</evidence>
<dbReference type="InParanoid" id="W0RT27"/>
<keyword evidence="3" id="KW-0479">Metal-binding</keyword>
<dbReference type="OrthoDB" id="9782337at2"/>
<keyword evidence="6" id="KW-0408">Iron</keyword>
<dbReference type="SUPFAM" id="SSF46548">
    <property type="entry name" value="alpha-helical ferredoxin"/>
    <property type="match status" value="1"/>
</dbReference>
<evidence type="ECO:0000256" key="1">
    <source>
        <dbReference type="ARBA" id="ARBA00022448"/>
    </source>
</evidence>
<evidence type="ECO:0000256" key="5">
    <source>
        <dbReference type="ARBA" id="ARBA00022982"/>
    </source>
</evidence>
<evidence type="ECO:0000256" key="6">
    <source>
        <dbReference type="ARBA" id="ARBA00023004"/>
    </source>
</evidence>
<dbReference type="Pfam" id="PF13183">
    <property type="entry name" value="Fer4_8"/>
    <property type="match status" value="1"/>
</dbReference>
<dbReference type="PATRIC" id="fig|861299.3.peg.5229"/>
<accession>W0RT27</accession>
<keyword evidence="10" id="KW-1185">Reference proteome</keyword>
<evidence type="ECO:0000313" key="9">
    <source>
        <dbReference type="EMBL" id="AHG92708.1"/>
    </source>
</evidence>
<name>W0RT27_9BACT</name>
<evidence type="ECO:0000313" key="10">
    <source>
        <dbReference type="Proteomes" id="UP000019151"/>
    </source>
</evidence>
<dbReference type="PANTHER" id="PTHR47153:SF2">
    <property type="entry name" value="LACTATE UTILIZATION PROTEIN B"/>
    <property type="match status" value="1"/>
</dbReference>
<protein>
    <submittedName>
        <fullName evidence="9">Lactate utilization protein B/C</fullName>
    </submittedName>
</protein>
<proteinExistence type="predicted"/>
<dbReference type="InterPro" id="IPR003741">
    <property type="entry name" value="LUD_dom"/>
</dbReference>
<evidence type="ECO:0000256" key="2">
    <source>
        <dbReference type="ARBA" id="ARBA00022485"/>
    </source>
</evidence>
<geneLocation type="plasmid" evidence="9 10">
    <name>1</name>
</geneLocation>
<dbReference type="PROSITE" id="PS51379">
    <property type="entry name" value="4FE4S_FER_2"/>
    <property type="match status" value="1"/>
</dbReference>
<dbReference type="AlphaFoldDB" id="W0RT27"/>